<evidence type="ECO:0000256" key="1">
    <source>
        <dbReference type="SAM" id="MobiDB-lite"/>
    </source>
</evidence>
<protein>
    <recommendedName>
        <fullName evidence="4">Tc1-like transposase DDE domain-containing protein</fullName>
    </recommendedName>
</protein>
<evidence type="ECO:0008006" key="4">
    <source>
        <dbReference type="Google" id="ProtNLM"/>
    </source>
</evidence>
<dbReference type="EMBL" id="DF838274">
    <property type="protein sequence ID" value="GAT42802.1"/>
    <property type="molecule type" value="Genomic_DNA"/>
</dbReference>
<reference evidence="2" key="1">
    <citation type="submission" date="2014-09" db="EMBL/GenBank/DDBJ databases">
        <title>Genome sequence of the luminous mushroom Mycena chlorophos for searching fungal bioluminescence genes.</title>
        <authorList>
            <person name="Tanaka Y."/>
            <person name="Kasuga D."/>
            <person name="Oba Y."/>
            <person name="Hase S."/>
            <person name="Sato K."/>
            <person name="Oba Y."/>
            <person name="Sakakibara Y."/>
        </authorList>
    </citation>
    <scope>NUCLEOTIDE SEQUENCE</scope>
</reference>
<evidence type="ECO:0000313" key="2">
    <source>
        <dbReference type="EMBL" id="GAT42802.1"/>
    </source>
</evidence>
<keyword evidence="3" id="KW-1185">Reference proteome</keyword>
<name>A0ABQ0KX49_MYCCL</name>
<gene>
    <name evidence="2" type="ORF">MCHLO_00503</name>
</gene>
<feature type="compositionally biased region" description="Basic and acidic residues" evidence="1">
    <location>
        <begin position="147"/>
        <end position="157"/>
    </location>
</feature>
<dbReference type="Proteomes" id="UP000815677">
    <property type="component" value="Unassembled WGS sequence"/>
</dbReference>
<evidence type="ECO:0000313" key="3">
    <source>
        <dbReference type="Proteomes" id="UP000815677"/>
    </source>
</evidence>
<feature type="region of interest" description="Disordered" evidence="1">
    <location>
        <begin position="147"/>
        <end position="172"/>
    </location>
</feature>
<sequence length="277" mass="30962">MFVVECKNSTHKVVQDWIANKDSIPWFFPSFNPNLSKISKENWATTPGDTNINESAHSYTNQHTGTNLALLDACRLGYQHDLERRATPQAAESSTVLPNHLNGGAKRTMRNTRRRGRNHEKTIAAQVTRTQLEEIENGLAELTQQRRDLQQRKKDLKTTTGIKKTVKAGKKQRAYLPSDAEMSGTVGPVSEMQMDESGEMSEMDFEAMENFGSFGVGDFKAGSSVKPVHPIATSQEELANFHATVAMFLHVGMYGRWPEVTLSDGLLRELADFEDCV</sequence>
<organism evidence="2 3">
    <name type="scientific">Mycena chlorophos</name>
    <name type="common">Agaric fungus</name>
    <name type="synonym">Agaricus chlorophos</name>
    <dbReference type="NCBI Taxonomy" id="658473"/>
    <lineage>
        <taxon>Eukaryota</taxon>
        <taxon>Fungi</taxon>
        <taxon>Dikarya</taxon>
        <taxon>Basidiomycota</taxon>
        <taxon>Agaricomycotina</taxon>
        <taxon>Agaricomycetes</taxon>
        <taxon>Agaricomycetidae</taxon>
        <taxon>Agaricales</taxon>
        <taxon>Marasmiineae</taxon>
        <taxon>Mycenaceae</taxon>
        <taxon>Mycena</taxon>
    </lineage>
</organism>
<accession>A0ABQ0KX49</accession>
<proteinExistence type="predicted"/>
<feature type="compositionally biased region" description="Basic residues" evidence="1">
    <location>
        <begin position="107"/>
        <end position="117"/>
    </location>
</feature>
<feature type="region of interest" description="Disordered" evidence="1">
    <location>
        <begin position="87"/>
        <end position="117"/>
    </location>
</feature>